<dbReference type="InterPro" id="IPR017441">
    <property type="entry name" value="Protein_kinase_ATP_BS"/>
</dbReference>
<evidence type="ECO:0000256" key="5">
    <source>
        <dbReference type="PROSITE-ProRule" id="PRU10141"/>
    </source>
</evidence>
<feature type="compositionally biased region" description="Basic and acidic residues" evidence="7">
    <location>
        <begin position="345"/>
        <end position="354"/>
    </location>
</feature>
<dbReference type="CDD" id="cd14014">
    <property type="entry name" value="STKc_PknB_like"/>
    <property type="match status" value="1"/>
</dbReference>
<dbReference type="PROSITE" id="PS00107">
    <property type="entry name" value="PROTEIN_KINASE_ATP"/>
    <property type="match status" value="1"/>
</dbReference>
<keyword evidence="10" id="KW-1185">Reference proteome</keyword>
<keyword evidence="2 5" id="KW-0547">Nucleotide-binding</keyword>
<evidence type="ECO:0000256" key="7">
    <source>
        <dbReference type="SAM" id="MobiDB-lite"/>
    </source>
</evidence>
<gene>
    <name evidence="9" type="ORF">EA187_03090</name>
</gene>
<dbReference type="InterPro" id="IPR008271">
    <property type="entry name" value="Ser/Thr_kinase_AS"/>
</dbReference>
<dbReference type="InterPro" id="IPR011009">
    <property type="entry name" value="Kinase-like_dom_sf"/>
</dbReference>
<accession>A0ABY0CXK9</accession>
<dbReference type="InterPro" id="IPR041664">
    <property type="entry name" value="AAA_16"/>
</dbReference>
<reference evidence="9 10" key="1">
    <citation type="submission" date="2019-01" db="EMBL/GenBank/DDBJ databases">
        <title>Lujinxingia litoralis gen. nov., sp. nov. and Lujinxingia sediminis gen. nov., sp. nov., new members in the order Bradymonadales, isolated from coastal sediment.</title>
        <authorList>
            <person name="Li C.-M."/>
        </authorList>
    </citation>
    <scope>NUCLEOTIDE SEQUENCE [LARGE SCALE GENOMIC DNA]</scope>
    <source>
        <strain evidence="9 10">SEH01</strain>
    </source>
</reference>
<dbReference type="InterPro" id="IPR011990">
    <property type="entry name" value="TPR-like_helical_dom_sf"/>
</dbReference>
<dbReference type="Gene3D" id="1.10.510.10">
    <property type="entry name" value="Transferase(Phosphotransferase) domain 1"/>
    <property type="match status" value="1"/>
</dbReference>
<dbReference type="Proteomes" id="UP000282926">
    <property type="component" value="Unassembled WGS sequence"/>
</dbReference>
<feature type="domain" description="Protein kinase" evidence="8">
    <location>
        <begin position="9"/>
        <end position="282"/>
    </location>
</feature>
<dbReference type="InterPro" id="IPR027417">
    <property type="entry name" value="P-loop_NTPase"/>
</dbReference>
<dbReference type="InterPro" id="IPR000719">
    <property type="entry name" value="Prot_kinase_dom"/>
</dbReference>
<comment type="caution">
    <text evidence="9">The sequence shown here is derived from an EMBL/GenBank/DDBJ whole genome shotgun (WGS) entry which is preliminary data.</text>
</comment>
<feature type="region of interest" description="Disordered" evidence="7">
    <location>
        <begin position="332"/>
        <end position="354"/>
    </location>
</feature>
<dbReference type="EMBL" id="SADD01000001">
    <property type="protein sequence ID" value="RVU48434.1"/>
    <property type="molecule type" value="Genomic_DNA"/>
</dbReference>
<keyword evidence="1" id="KW-0808">Transferase</keyword>
<dbReference type="SUPFAM" id="SSF52540">
    <property type="entry name" value="P-loop containing nucleoside triphosphate hydrolases"/>
    <property type="match status" value="1"/>
</dbReference>
<dbReference type="Pfam" id="PF13191">
    <property type="entry name" value="AAA_16"/>
    <property type="match status" value="1"/>
</dbReference>
<keyword evidence="4 5" id="KW-0067">ATP-binding</keyword>
<proteinExistence type="predicted"/>
<name>A0ABY0CXK9_9DELT</name>
<dbReference type="PROSITE" id="PS50011">
    <property type="entry name" value="PROTEIN_KINASE_DOM"/>
    <property type="match status" value="1"/>
</dbReference>
<dbReference type="PANTHER" id="PTHR43289:SF6">
    <property type="entry name" value="SERINE_THREONINE-PROTEIN KINASE NEKL-3"/>
    <property type="match status" value="1"/>
</dbReference>
<dbReference type="SMART" id="SM00220">
    <property type="entry name" value="S_TKc"/>
    <property type="match status" value="1"/>
</dbReference>
<dbReference type="Gene3D" id="3.30.200.20">
    <property type="entry name" value="Phosphorylase Kinase, domain 1"/>
    <property type="match status" value="1"/>
</dbReference>
<keyword evidence="6" id="KW-0175">Coiled coil</keyword>
<protein>
    <recommendedName>
        <fullName evidence="8">Protein kinase domain-containing protein</fullName>
    </recommendedName>
</protein>
<feature type="binding site" evidence="5">
    <location>
        <position position="38"/>
    </location>
    <ligand>
        <name>ATP</name>
        <dbReference type="ChEBI" id="CHEBI:30616"/>
    </ligand>
</feature>
<sequence>MSRIICSEFELVAPIGKGGMGQVWEGRHLASRVDVAVKILHPEVVTDDEYRRTFEAELRAVAALDHPHIVTLLDYGTIETSTARQSGGALVEGCPYLVMEYGRGGALIDHLHHMEWPELKALLLQMLDALAHAHARGLIHRDLKPENVLVGCGPDWSMKLTDFGLVHVDSTFDDEGKVGKVWGTPQYMAPEQLRGYWRDYGPWTDLYGLGCMAYELVCGGWPFVANAPWQIAAKHLREPVPELKPRFEVPRGLQAWVEKMMAKRTCERFQRAADAAWALASLTLPGERVASGPLFAQDLSWNELNSEVNDNAWASQTTMLLPQLHAGETRRSSTASLNVGDWGDANDRGSRCDAPDAIGPPLPLSWRRGQDVAISNELIGISLGLFGLRAIPLVDREEERDKLWSLLHTVHHTRRAQMVLIEGAAGTGKSQLARWFCERAEEIGGAVALEAWHGPVQGPRDGIAQMLSRHLGCVHLPLEDALTRLERLGEPLGIHDSHMLKGLAQIAAAPDRDEQGQRASSMRMATQSDRFSVMYHYLKRLAARRPVVMWLDDVAWGAEAIELTAYIAQMQERDPAAILTVMTVRSEALDDREFERERLATLEAQGLMRLRLASLPDEDSEALVRTLLRLDHGLAEHVLKRVGGVPLFAVQLVEDWVARGKLVMGGDGFVLRPGADSAIPDDIYALWDERVRAFVGASGDAEMQQLEVAATLGVVVELAELRAVCQRAGLAPPEALGPRLIDASLAHRHDQGWRFAHGLLQESLERSAREAGRWARWNQAAADVLEQRYALSSPGVAERVVWHWVEGRCSDRALTPLRVAIAQAIQRSEYVHAEELIVWREGLAEELEERTGQRAALQCAVDRAWLAASRANYGLCRALAETAQRQAAALGFIGVAAEAASWAGVAARHAGELERAQRLFKQARDVFKARSASRDLARVELEGGRVAELSGDLDAAHRRLKRARDAYARLGDAYGQARALNALGDVARKAGDVEASRSATVEAMALFESIGNISGVADCLNDLAERSRLRGNVELARERAEKALKLYEALGSQEANTVRLNLALIALQSGDALRALHLCAPLDDAFDRAAQAAPRAQVLATTLAAQARLGRWRDVMATLTTRAPSLRGTSMQMFSVQELLRETMDVASAQGETEVVLALRKWVRDLPDEAAGLSGVSSWVSDESS</sequence>
<evidence type="ECO:0000313" key="10">
    <source>
        <dbReference type="Proteomes" id="UP000282926"/>
    </source>
</evidence>
<dbReference type="SUPFAM" id="SSF48452">
    <property type="entry name" value="TPR-like"/>
    <property type="match status" value="1"/>
</dbReference>
<organism evidence="9 10">
    <name type="scientific">Lujinxingia sediminis</name>
    <dbReference type="NCBI Taxonomy" id="2480984"/>
    <lineage>
        <taxon>Bacteria</taxon>
        <taxon>Deltaproteobacteria</taxon>
        <taxon>Bradymonadales</taxon>
        <taxon>Lujinxingiaceae</taxon>
        <taxon>Lujinxingia</taxon>
    </lineage>
</organism>
<evidence type="ECO:0000256" key="3">
    <source>
        <dbReference type="ARBA" id="ARBA00022777"/>
    </source>
</evidence>
<evidence type="ECO:0000313" key="9">
    <source>
        <dbReference type="EMBL" id="RVU48434.1"/>
    </source>
</evidence>
<dbReference type="PROSITE" id="PS00108">
    <property type="entry name" value="PROTEIN_KINASE_ST"/>
    <property type="match status" value="1"/>
</dbReference>
<dbReference type="Gene3D" id="3.40.50.300">
    <property type="entry name" value="P-loop containing nucleotide triphosphate hydrolases"/>
    <property type="match status" value="1"/>
</dbReference>
<dbReference type="Pfam" id="PF00069">
    <property type="entry name" value="Pkinase"/>
    <property type="match status" value="1"/>
</dbReference>
<evidence type="ECO:0000256" key="1">
    <source>
        <dbReference type="ARBA" id="ARBA00022679"/>
    </source>
</evidence>
<evidence type="ECO:0000256" key="6">
    <source>
        <dbReference type="SAM" id="Coils"/>
    </source>
</evidence>
<evidence type="ECO:0000259" key="8">
    <source>
        <dbReference type="PROSITE" id="PS50011"/>
    </source>
</evidence>
<dbReference type="PANTHER" id="PTHR43289">
    <property type="entry name" value="MITOGEN-ACTIVATED PROTEIN KINASE KINASE KINASE 20-RELATED"/>
    <property type="match status" value="1"/>
</dbReference>
<evidence type="ECO:0000256" key="4">
    <source>
        <dbReference type="ARBA" id="ARBA00022840"/>
    </source>
</evidence>
<evidence type="ECO:0000256" key="2">
    <source>
        <dbReference type="ARBA" id="ARBA00022741"/>
    </source>
</evidence>
<dbReference type="Gene3D" id="1.25.40.10">
    <property type="entry name" value="Tetratricopeptide repeat domain"/>
    <property type="match status" value="1"/>
</dbReference>
<keyword evidence="3" id="KW-0418">Kinase</keyword>
<feature type="coiled-coil region" evidence="6">
    <location>
        <begin position="946"/>
        <end position="973"/>
    </location>
</feature>
<dbReference type="SUPFAM" id="SSF56112">
    <property type="entry name" value="Protein kinase-like (PK-like)"/>
    <property type="match status" value="1"/>
</dbReference>
<dbReference type="RefSeq" id="WP_127779129.1">
    <property type="nucleotide sequence ID" value="NZ_SADD01000001.1"/>
</dbReference>